<dbReference type="Pfam" id="PF00132">
    <property type="entry name" value="Hexapep"/>
    <property type="match status" value="1"/>
</dbReference>
<accession>A0A3G8QTT7</accession>
<dbReference type="Proteomes" id="UP000282007">
    <property type="component" value="Chromosome"/>
</dbReference>
<dbReference type="GO" id="GO:0009001">
    <property type="term" value="F:serine O-acetyltransferase activity"/>
    <property type="evidence" value="ECO:0007669"/>
    <property type="project" value="UniProtKB-EC"/>
</dbReference>
<dbReference type="Gene3D" id="1.10.3130.10">
    <property type="entry name" value="serine acetyltransferase, domain 1"/>
    <property type="match status" value="1"/>
</dbReference>
<dbReference type="Gene3D" id="2.160.10.10">
    <property type="entry name" value="Hexapeptide repeat proteins"/>
    <property type="match status" value="1"/>
</dbReference>
<evidence type="ECO:0000256" key="7">
    <source>
        <dbReference type="SAM" id="MobiDB-lite"/>
    </source>
</evidence>
<evidence type="ECO:0000313" key="8">
    <source>
        <dbReference type="EMBL" id="AZH25148.1"/>
    </source>
</evidence>
<keyword evidence="11" id="KW-1185">Reference proteome</keyword>
<evidence type="ECO:0000256" key="2">
    <source>
        <dbReference type="ARBA" id="ARBA00013266"/>
    </source>
</evidence>
<gene>
    <name evidence="8" type="primary">cysE</name>
    <name evidence="9" type="ORF">ATH50_2063</name>
    <name evidence="8" type="ORF">DU502_07055</name>
</gene>
<reference evidence="8 11" key="2">
    <citation type="submission" date="2018-07" db="EMBL/GenBank/DDBJ databases">
        <title>Genome sequences of Haloplanus aerogenes JCM 16430T.</title>
        <authorList>
            <person name="Kim Y.B."/>
            <person name="Roh S.W."/>
        </authorList>
    </citation>
    <scope>NUCLEOTIDE SEQUENCE [LARGE SCALE GENOMIC DNA]</scope>
    <source>
        <strain evidence="8 11">JCM 16430</strain>
    </source>
</reference>
<dbReference type="CDD" id="cd03354">
    <property type="entry name" value="LbH_SAT"/>
    <property type="match status" value="1"/>
</dbReference>
<dbReference type="InterPro" id="IPR005881">
    <property type="entry name" value="Ser_O-AcTrfase"/>
</dbReference>
<feature type="region of interest" description="Disordered" evidence="7">
    <location>
        <begin position="204"/>
        <end position="224"/>
    </location>
</feature>
<comment type="catalytic activity">
    <reaction evidence="6">
        <text>L-serine + acetyl-CoA = O-acetyl-L-serine + CoA</text>
        <dbReference type="Rhea" id="RHEA:24560"/>
        <dbReference type="ChEBI" id="CHEBI:33384"/>
        <dbReference type="ChEBI" id="CHEBI:57287"/>
        <dbReference type="ChEBI" id="CHEBI:57288"/>
        <dbReference type="ChEBI" id="CHEBI:58340"/>
        <dbReference type="EC" id="2.3.1.30"/>
    </reaction>
</comment>
<dbReference type="InterPro" id="IPR053376">
    <property type="entry name" value="Serine_acetyltransferase"/>
</dbReference>
<dbReference type="EC" id="2.3.1.30" evidence="2"/>
<dbReference type="InterPro" id="IPR045304">
    <property type="entry name" value="LbH_SAT"/>
</dbReference>
<dbReference type="AlphaFoldDB" id="A0A3G8QTT7"/>
<dbReference type="KEGG" id="haer:DU502_07055"/>
<keyword evidence="3" id="KW-0028">Amino-acid biosynthesis</keyword>
<organism evidence="8 11">
    <name type="scientific">Haloplanus aerogenes</name>
    <dbReference type="NCBI Taxonomy" id="660522"/>
    <lineage>
        <taxon>Archaea</taxon>
        <taxon>Methanobacteriati</taxon>
        <taxon>Methanobacteriota</taxon>
        <taxon>Stenosarchaea group</taxon>
        <taxon>Halobacteria</taxon>
        <taxon>Halobacteriales</taxon>
        <taxon>Haloferacaceae</taxon>
        <taxon>Haloplanus</taxon>
    </lineage>
</organism>
<dbReference type="NCBIfam" id="TIGR01172">
    <property type="entry name" value="cysE"/>
    <property type="match status" value="1"/>
</dbReference>
<name>A0A3G8QTT7_9EURY</name>
<dbReference type="EMBL" id="CP034145">
    <property type="protein sequence ID" value="AZH25148.1"/>
    <property type="molecule type" value="Genomic_DNA"/>
</dbReference>
<evidence type="ECO:0000313" key="11">
    <source>
        <dbReference type="Proteomes" id="UP000282007"/>
    </source>
</evidence>
<dbReference type="OrthoDB" id="10940at2157"/>
<evidence type="ECO:0000256" key="4">
    <source>
        <dbReference type="ARBA" id="ARBA00022679"/>
    </source>
</evidence>
<protein>
    <recommendedName>
        <fullName evidence="2">serine O-acetyltransferase</fullName>
        <ecNumber evidence="2">2.3.1.30</ecNumber>
    </recommendedName>
</protein>
<evidence type="ECO:0000256" key="5">
    <source>
        <dbReference type="ARBA" id="ARBA00023315"/>
    </source>
</evidence>
<dbReference type="InterPro" id="IPR042122">
    <property type="entry name" value="Ser_AcTrfase_N_sf"/>
</dbReference>
<evidence type="ECO:0000256" key="1">
    <source>
        <dbReference type="ARBA" id="ARBA00007274"/>
    </source>
</evidence>
<comment type="similarity">
    <text evidence="1">Belongs to the transferase hexapeptide repeat family.</text>
</comment>
<dbReference type="GO" id="GO:0006535">
    <property type="term" value="P:cysteine biosynthetic process from serine"/>
    <property type="evidence" value="ECO:0007669"/>
    <property type="project" value="InterPro"/>
</dbReference>
<keyword evidence="5 8" id="KW-0012">Acyltransferase</keyword>
<evidence type="ECO:0000256" key="6">
    <source>
        <dbReference type="ARBA" id="ARBA00049486"/>
    </source>
</evidence>
<dbReference type="NCBIfam" id="NF041874">
    <property type="entry name" value="EPS_EpsC"/>
    <property type="match status" value="1"/>
</dbReference>
<dbReference type="InterPro" id="IPR011004">
    <property type="entry name" value="Trimer_LpxA-like_sf"/>
</dbReference>
<evidence type="ECO:0000313" key="9">
    <source>
        <dbReference type="EMBL" id="RMB13624.1"/>
    </source>
</evidence>
<dbReference type="FunFam" id="2.160.10.10:FF:000007">
    <property type="entry name" value="Serine acetyltransferase"/>
    <property type="match status" value="1"/>
</dbReference>
<dbReference type="EMBL" id="REFS01000004">
    <property type="protein sequence ID" value="RMB13624.1"/>
    <property type="molecule type" value="Genomic_DNA"/>
</dbReference>
<sequence>MFARGRRLLAAARRRVSEDIAAIRERDPAAGSLLVLLTCYPGLHALWTYRIAHLCWTNGHETAARLLSQVARLVTGVEIHPAAEIGRRVVIDHGIGVVVGSTAEIGDDVLVYHGVTLGNRRPVDGKRHPTIGDDVLLGANATILGPIEVGDGATVGGAAVVVRPVEPGETVVGNPAKPVDKVPVLNDGQPVDADAQIDRIVCDGRGQEDTETDFDPCDPPRGAG</sequence>
<evidence type="ECO:0000256" key="3">
    <source>
        <dbReference type="ARBA" id="ARBA00022605"/>
    </source>
</evidence>
<dbReference type="GO" id="GO:0005737">
    <property type="term" value="C:cytoplasm"/>
    <property type="evidence" value="ECO:0007669"/>
    <property type="project" value="InterPro"/>
</dbReference>
<keyword evidence="4 8" id="KW-0808">Transferase</keyword>
<dbReference type="SUPFAM" id="SSF51161">
    <property type="entry name" value="Trimeric LpxA-like enzymes"/>
    <property type="match status" value="1"/>
</dbReference>
<reference evidence="9" key="3">
    <citation type="submission" date="2018-10" db="EMBL/GenBank/DDBJ databases">
        <authorList>
            <person name="Whitman W."/>
            <person name="Huntemann M."/>
            <person name="Clum A."/>
            <person name="Pillay M."/>
            <person name="Palaniappan K."/>
            <person name="Varghese N."/>
            <person name="Mikhailova N."/>
            <person name="Stamatis D."/>
            <person name="Reddy T."/>
            <person name="Daum C."/>
            <person name="Shapiro N."/>
            <person name="Ivanova N."/>
            <person name="Kyrpides N."/>
            <person name="Woyke T."/>
        </authorList>
    </citation>
    <scope>NUCLEOTIDE SEQUENCE</scope>
    <source>
        <strain evidence="9">CGMCC 1.10124</strain>
    </source>
</reference>
<dbReference type="Proteomes" id="UP000277326">
    <property type="component" value="Unassembled WGS sequence"/>
</dbReference>
<dbReference type="PROSITE" id="PS00101">
    <property type="entry name" value="HEXAPEP_TRANSFERASES"/>
    <property type="match status" value="1"/>
</dbReference>
<proteinExistence type="inferred from homology"/>
<evidence type="ECO:0000313" key="10">
    <source>
        <dbReference type="Proteomes" id="UP000277326"/>
    </source>
</evidence>
<dbReference type="PANTHER" id="PTHR42811">
    <property type="entry name" value="SERINE ACETYLTRANSFERASE"/>
    <property type="match status" value="1"/>
</dbReference>
<dbReference type="InterPro" id="IPR001451">
    <property type="entry name" value="Hexapep"/>
</dbReference>
<dbReference type="InterPro" id="IPR018357">
    <property type="entry name" value="Hexapep_transf_CS"/>
</dbReference>
<reference evidence="9 10" key="1">
    <citation type="journal article" date="2015" name="Stand. Genomic Sci.">
        <title>Genomic Encyclopedia of Bacterial and Archaeal Type Strains, Phase III: the genomes of soil and plant-associated and newly described type strains.</title>
        <authorList>
            <person name="Whitman W.B."/>
            <person name="Woyke T."/>
            <person name="Klenk H.P."/>
            <person name="Zhou Y."/>
            <person name="Lilburn T.G."/>
            <person name="Beck B.J."/>
            <person name="De Vos P."/>
            <person name="Vandamme P."/>
            <person name="Eisen J.A."/>
            <person name="Garrity G."/>
            <person name="Hugenholtz P."/>
            <person name="Kyrpides N.C."/>
        </authorList>
    </citation>
    <scope>NUCLEOTIDE SEQUENCE [LARGE SCALE GENOMIC DNA]</scope>
    <source>
        <strain evidence="9 10">CGMCC 1.10124</strain>
    </source>
</reference>